<reference evidence="1 2" key="1">
    <citation type="journal article" date="2014" name="Genome Announc.">
        <title>Genome Sequence of an Alphabaculovirus Isolated from Choristoneura murinana.</title>
        <authorList>
            <person name="Rohrmann G.F."/>
            <person name="Erlandson M.A."/>
            <person name="Theilmann D.A."/>
        </authorList>
    </citation>
    <scope>NUCLEOTIDE SEQUENCE [LARGE SCALE GENOMIC DNA]</scope>
    <source>
        <strain evidence="1 2">Darmstadt</strain>
    </source>
</reference>
<gene>
    <name evidence="1" type="ORF">chmu046</name>
</gene>
<evidence type="ECO:0000313" key="2">
    <source>
        <dbReference type="Proteomes" id="UP000203482"/>
    </source>
</evidence>
<evidence type="ECO:0000313" key="1">
    <source>
        <dbReference type="EMBL" id="AHD25533.1"/>
    </source>
</evidence>
<proteinExistence type="predicted"/>
<accession>V9XVB1</accession>
<dbReference type="OrthoDB" id="24249at10239"/>
<protein>
    <submittedName>
        <fullName evidence="1">Ac111</fullName>
    </submittedName>
</protein>
<dbReference type="EMBL" id="KF894742">
    <property type="protein sequence ID" value="AHD25533.1"/>
    <property type="molecule type" value="Genomic_DNA"/>
</dbReference>
<dbReference type="GeneID" id="18126096"/>
<dbReference type="RefSeq" id="YP_008992138.1">
    <property type="nucleotide sequence ID" value="NC_023177.1"/>
</dbReference>
<organism evidence="1 2">
    <name type="scientific">Choristoneura murinana nucleopolyhedrovirus</name>
    <dbReference type="NCBI Taxonomy" id="1987479"/>
    <lineage>
        <taxon>Viruses</taxon>
        <taxon>Viruses incertae sedis</taxon>
        <taxon>Naldaviricetes</taxon>
        <taxon>Lefavirales</taxon>
        <taxon>Baculoviridae</taxon>
        <taxon>Alphabaculovirus</taxon>
        <taxon>Alphabaculovirus chomurinanae</taxon>
    </lineage>
</organism>
<name>V9XVB1_9ABAC</name>
<sequence length="71" mass="8221">MDSYSLQHFYNNARKPLTPTTLHSGNISAVAYENVTFIRKLMCKENIPGAHESKYCNHSDYNKENTKTRKL</sequence>
<keyword evidence="2" id="KW-1185">Reference proteome</keyword>
<dbReference type="Pfam" id="PF06096">
    <property type="entry name" value="Baculo_8kDa"/>
    <property type="match status" value="1"/>
</dbReference>
<dbReference type="KEGG" id="vg:18126096"/>
<dbReference type="Proteomes" id="UP000203482">
    <property type="component" value="Segment"/>
</dbReference>
<dbReference type="InterPro" id="IPR009289">
    <property type="entry name" value="Baculo_8kDa"/>
</dbReference>